<evidence type="ECO:0000313" key="2">
    <source>
        <dbReference type="Proteomes" id="UP001500731"/>
    </source>
</evidence>
<reference evidence="2" key="1">
    <citation type="journal article" date="2019" name="Int. J. Syst. Evol. Microbiol.">
        <title>The Global Catalogue of Microorganisms (GCM) 10K type strain sequencing project: providing services to taxonomists for standard genome sequencing and annotation.</title>
        <authorList>
            <consortium name="The Broad Institute Genomics Platform"/>
            <consortium name="The Broad Institute Genome Sequencing Center for Infectious Disease"/>
            <person name="Wu L."/>
            <person name="Ma J."/>
        </authorList>
    </citation>
    <scope>NUCLEOTIDE SEQUENCE [LARGE SCALE GENOMIC DNA]</scope>
    <source>
        <strain evidence="2">JCM 17839</strain>
    </source>
</reference>
<comment type="caution">
    <text evidence="1">The sequence shown here is derived from an EMBL/GenBank/DDBJ whole genome shotgun (WGS) entry which is preliminary data.</text>
</comment>
<accession>A0ABP8PE90</accession>
<proteinExistence type="predicted"/>
<name>A0ABP8PE90_9MICO</name>
<evidence type="ECO:0000313" key="1">
    <source>
        <dbReference type="EMBL" id="GAA4485158.1"/>
    </source>
</evidence>
<gene>
    <name evidence="1" type="ORF">GCM10023171_19080</name>
</gene>
<sequence>MDNPYIGIDSSRTLDRMEWDRLFEDLEDQIASGWEAERAALDAEAERVRIARLDLRTRLGALADDGAPVSAVLIDSTRLRGHLRAVGADWAALQPLDARGLVLLPAHGVEMWAVDHGAMLSSGAGAQPLSPLRERMTFGFVVRDLARRRSGVTIRTRSGAVLAGTIDRAGADHLDLALHDAGAPRRAHAVTGFRIVPFSAVLSIGTDGPAPGVTG</sequence>
<protein>
    <submittedName>
        <fullName evidence="1">Uncharacterized protein</fullName>
    </submittedName>
</protein>
<dbReference type="EMBL" id="BAABGP010000013">
    <property type="protein sequence ID" value="GAA4485158.1"/>
    <property type="molecule type" value="Genomic_DNA"/>
</dbReference>
<dbReference type="Proteomes" id="UP001500731">
    <property type="component" value="Unassembled WGS sequence"/>
</dbReference>
<organism evidence="1 2">
    <name type="scientific">Microbacterium panaciterrae</name>
    <dbReference type="NCBI Taxonomy" id="985759"/>
    <lineage>
        <taxon>Bacteria</taxon>
        <taxon>Bacillati</taxon>
        <taxon>Actinomycetota</taxon>
        <taxon>Actinomycetes</taxon>
        <taxon>Micrococcales</taxon>
        <taxon>Microbacteriaceae</taxon>
        <taxon>Microbacterium</taxon>
    </lineage>
</organism>
<keyword evidence="2" id="KW-1185">Reference proteome</keyword>